<gene>
    <name evidence="2" type="ORF">HGO97_008660</name>
</gene>
<feature type="transmembrane region" description="Helical" evidence="1">
    <location>
        <begin position="198"/>
        <end position="219"/>
    </location>
</feature>
<name>A0ABS6D2R0_9FIRM</name>
<accession>A0ABS6D2R0</accession>
<reference evidence="2 3" key="1">
    <citation type="submission" date="2021-06" db="EMBL/GenBank/DDBJ databases">
        <title>Faecalicatena sp. nov. isolated from porcine feces.</title>
        <authorList>
            <person name="Oh B.S."/>
            <person name="Lee J.H."/>
        </authorList>
    </citation>
    <scope>NUCLEOTIDE SEQUENCE [LARGE SCALE GENOMIC DNA]</scope>
    <source>
        <strain evidence="2 3">AGMB00832</strain>
    </source>
</reference>
<feature type="transmembrane region" description="Helical" evidence="1">
    <location>
        <begin position="146"/>
        <end position="169"/>
    </location>
</feature>
<feature type="transmembrane region" description="Helical" evidence="1">
    <location>
        <begin position="75"/>
        <end position="93"/>
    </location>
</feature>
<feature type="transmembrane region" description="Helical" evidence="1">
    <location>
        <begin position="113"/>
        <end position="134"/>
    </location>
</feature>
<keyword evidence="3" id="KW-1185">Reference proteome</keyword>
<sequence>MKNVRNKEKIIRRLNFFFLLCGFIMTGSEIWKQWCLTFHVNGSSYDWWYFPFQLCSIAMYILLALPWIKKQCVRTLFLSFLMNYSLLGGIAVFADTSGLHYPLLPLTIHSYLWHILLIIIGVTAGAACLIENDLSAPSYRNFRDCTFLYLGCCGIAAGINQLFGCYGTINMFYINPDFEMQQIGFTRLVPLIGNIPTILVYILATILGAAILFHIWRLISFCYQHFI</sequence>
<keyword evidence="1" id="KW-1133">Transmembrane helix</keyword>
<keyword evidence="1" id="KW-0472">Membrane</keyword>
<protein>
    <submittedName>
        <fullName evidence="2">YwaF family protein</fullName>
    </submittedName>
</protein>
<feature type="transmembrane region" description="Helical" evidence="1">
    <location>
        <begin position="48"/>
        <end position="68"/>
    </location>
</feature>
<keyword evidence="1" id="KW-0812">Transmembrane</keyword>
<evidence type="ECO:0000313" key="2">
    <source>
        <dbReference type="EMBL" id="MBU3875883.1"/>
    </source>
</evidence>
<evidence type="ECO:0000256" key="1">
    <source>
        <dbReference type="SAM" id="Phobius"/>
    </source>
</evidence>
<dbReference type="EMBL" id="JABACJ020000006">
    <property type="protein sequence ID" value="MBU3875883.1"/>
    <property type="molecule type" value="Genomic_DNA"/>
</dbReference>
<organism evidence="2 3">
    <name type="scientific">Faecalicatena faecalis</name>
    <dbReference type="NCBI Taxonomy" id="2726362"/>
    <lineage>
        <taxon>Bacteria</taxon>
        <taxon>Bacillati</taxon>
        <taxon>Bacillota</taxon>
        <taxon>Clostridia</taxon>
        <taxon>Lachnospirales</taxon>
        <taxon>Lachnospiraceae</taxon>
        <taxon>Faecalicatena</taxon>
    </lineage>
</organism>
<dbReference type="RefSeq" id="WP_216240909.1">
    <property type="nucleotide sequence ID" value="NZ_JABACJ020000006.1"/>
</dbReference>
<comment type="caution">
    <text evidence="2">The sequence shown here is derived from an EMBL/GenBank/DDBJ whole genome shotgun (WGS) entry which is preliminary data.</text>
</comment>
<evidence type="ECO:0000313" key="3">
    <source>
        <dbReference type="Proteomes" id="UP000723714"/>
    </source>
</evidence>
<dbReference type="Proteomes" id="UP000723714">
    <property type="component" value="Unassembled WGS sequence"/>
</dbReference>
<proteinExistence type="predicted"/>